<comment type="caution">
    <text evidence="2">The sequence shown here is derived from an EMBL/GenBank/DDBJ whole genome shotgun (WGS) entry which is preliminary data.</text>
</comment>
<dbReference type="SUPFAM" id="SSF53474">
    <property type="entry name" value="alpha/beta-Hydrolases"/>
    <property type="match status" value="1"/>
</dbReference>
<sequence length="240" mass="26154">MLCELLGGLRTTTGNPIDRTWHHGTDPVPGLGARIRITTLTCEGSDTVPTVVMFHSAYGLRPAVLEAAERLREAGHEVHTPDLYDGRTADTVEEGMAIKDEIGRDDLLRRAVAATAPLSERGLVYAGFSLGGAIAQNLALADTRARGLLLLHGTSDIPEDASVDELPVQLHVADPDPFEPHDWLNAWYLRMRRAGAEVEVHRYAGAGHLYTDPGLPDHDAEAAERTWRIALDFLAESAER</sequence>
<dbReference type="Proteomes" id="UP000473014">
    <property type="component" value="Unassembled WGS sequence"/>
</dbReference>
<dbReference type="InterPro" id="IPR029058">
    <property type="entry name" value="AB_hydrolase_fold"/>
</dbReference>
<protein>
    <submittedName>
        <fullName evidence="2">Dienelactone hydrolase</fullName>
    </submittedName>
</protein>
<feature type="domain" description="Dienelactone hydrolase" evidence="1">
    <location>
        <begin position="47"/>
        <end position="236"/>
    </location>
</feature>
<dbReference type="InterPro" id="IPR051049">
    <property type="entry name" value="Dienelactone_hydrolase-like"/>
</dbReference>
<keyword evidence="2" id="KW-0378">Hydrolase</keyword>
<dbReference type="AlphaFoldDB" id="A0A6G2B8Q4"/>
<evidence type="ECO:0000313" key="2">
    <source>
        <dbReference type="EMBL" id="MTE18628.1"/>
    </source>
</evidence>
<name>A0A6G2B8Q4_9ACTN</name>
<evidence type="ECO:0000313" key="3">
    <source>
        <dbReference type="Proteomes" id="UP000473014"/>
    </source>
</evidence>
<organism evidence="2 3">
    <name type="scientific">Streptomyces taklimakanensis</name>
    <dbReference type="NCBI Taxonomy" id="2569853"/>
    <lineage>
        <taxon>Bacteria</taxon>
        <taxon>Bacillati</taxon>
        <taxon>Actinomycetota</taxon>
        <taxon>Actinomycetes</taxon>
        <taxon>Kitasatosporales</taxon>
        <taxon>Streptomycetaceae</taxon>
        <taxon>Streptomyces</taxon>
    </lineage>
</organism>
<proteinExistence type="predicted"/>
<keyword evidence="3" id="KW-1185">Reference proteome</keyword>
<dbReference type="PANTHER" id="PTHR46623">
    <property type="entry name" value="CARBOXYMETHYLENEBUTENOLIDASE-RELATED"/>
    <property type="match status" value="1"/>
</dbReference>
<evidence type="ECO:0000259" key="1">
    <source>
        <dbReference type="Pfam" id="PF01738"/>
    </source>
</evidence>
<dbReference type="PANTHER" id="PTHR46623:SF6">
    <property type="entry name" value="ALPHA_BETA-HYDROLASES SUPERFAMILY PROTEIN"/>
    <property type="match status" value="1"/>
</dbReference>
<gene>
    <name evidence="2" type="ORF">F0L17_05670</name>
</gene>
<dbReference type="EMBL" id="WIXO01000001">
    <property type="protein sequence ID" value="MTE18628.1"/>
    <property type="molecule type" value="Genomic_DNA"/>
</dbReference>
<reference evidence="2 3" key="1">
    <citation type="submission" date="2019-11" db="EMBL/GenBank/DDBJ databases">
        <authorList>
            <person name="Yuan L."/>
        </authorList>
    </citation>
    <scope>NUCLEOTIDE SEQUENCE [LARGE SCALE GENOMIC DNA]</scope>
    <source>
        <strain evidence="2 3">TRM43335</strain>
    </source>
</reference>
<accession>A0A6G2B8Q4</accession>
<dbReference type="GO" id="GO:0016787">
    <property type="term" value="F:hydrolase activity"/>
    <property type="evidence" value="ECO:0007669"/>
    <property type="project" value="UniProtKB-KW"/>
</dbReference>
<dbReference type="OrthoDB" id="2834584at2"/>
<dbReference type="InterPro" id="IPR002925">
    <property type="entry name" value="Dienelactn_hydro"/>
</dbReference>
<dbReference type="Gene3D" id="3.40.50.1820">
    <property type="entry name" value="alpha/beta hydrolase"/>
    <property type="match status" value="1"/>
</dbReference>
<dbReference type="Pfam" id="PF01738">
    <property type="entry name" value="DLH"/>
    <property type="match status" value="1"/>
</dbReference>